<sequence>MKSAWMGALLLAGGASAWPLEINYADFYGPMQRAAKGEFGLARLGFYLTDQQNGRRCAVLGGSVETLDRHVPIPITADAELRLPYDEGLNLDKAKVVLELGDESQCSLSVQVMAELSPGLLQVATLEQAQGDMQRLLEQMSGRLGRLFLPEMQGVRLEMLAERGEGALQVQGRRQTLAWKAHQLTLDKDSLAAFSAGTLQLDSPVLRLTPWLPAR</sequence>
<dbReference type="KEGG" id="asim:FE240_08670"/>
<evidence type="ECO:0000313" key="3">
    <source>
        <dbReference type="Proteomes" id="UP000594034"/>
    </source>
</evidence>
<evidence type="ECO:0000256" key="1">
    <source>
        <dbReference type="SAM" id="SignalP"/>
    </source>
</evidence>
<dbReference type="InterPro" id="IPR021370">
    <property type="entry name" value="DUF2987"/>
</dbReference>
<protein>
    <submittedName>
        <fullName evidence="2">DUF2987 domain-containing protein</fullName>
    </submittedName>
</protein>
<dbReference type="AlphaFoldDB" id="A0A5J6WY44"/>
<name>A0A5J6WY44_9GAMM</name>
<organism evidence="2 3">
    <name type="scientific">Aeromonas simiae</name>
    <dbReference type="NCBI Taxonomy" id="218936"/>
    <lineage>
        <taxon>Bacteria</taxon>
        <taxon>Pseudomonadati</taxon>
        <taxon>Pseudomonadota</taxon>
        <taxon>Gammaproteobacteria</taxon>
        <taxon>Aeromonadales</taxon>
        <taxon>Aeromonadaceae</taxon>
        <taxon>Aeromonas</taxon>
    </lineage>
</organism>
<gene>
    <name evidence="2" type="ORF">FE240_08670</name>
</gene>
<dbReference type="EMBL" id="CP040449">
    <property type="protein sequence ID" value="QFI54758.1"/>
    <property type="molecule type" value="Genomic_DNA"/>
</dbReference>
<dbReference type="Proteomes" id="UP000594034">
    <property type="component" value="Chromosome"/>
</dbReference>
<keyword evidence="1" id="KW-0732">Signal</keyword>
<feature type="chain" id="PRO_5023856535" evidence="1">
    <location>
        <begin position="18"/>
        <end position="215"/>
    </location>
</feature>
<feature type="signal peptide" evidence="1">
    <location>
        <begin position="1"/>
        <end position="17"/>
    </location>
</feature>
<proteinExistence type="predicted"/>
<keyword evidence="3" id="KW-1185">Reference proteome</keyword>
<dbReference type="Pfam" id="PF11205">
    <property type="entry name" value="DUF2987"/>
    <property type="match status" value="1"/>
</dbReference>
<accession>A0A5J6WY44</accession>
<evidence type="ECO:0000313" key="2">
    <source>
        <dbReference type="EMBL" id="QFI54758.1"/>
    </source>
</evidence>
<reference evidence="2 3" key="1">
    <citation type="submission" date="2019-05" db="EMBL/GenBank/DDBJ databases">
        <title>OXA-830, a novel chromosomally encoded expanded-spectrum class D beta-lactamase in Aeromonas simiae.</title>
        <authorList>
            <person name="Zhou W."/>
            <person name="Chen Q."/>
        </authorList>
    </citation>
    <scope>NUCLEOTIDE SEQUENCE [LARGE SCALE GENOMIC DNA]</scope>
    <source>
        <strain evidence="2 3">A6</strain>
    </source>
</reference>
<dbReference type="RefSeq" id="WP_193004183.1">
    <property type="nucleotide sequence ID" value="NZ_CP040449.1"/>
</dbReference>